<dbReference type="GO" id="GO:0005829">
    <property type="term" value="C:cytosol"/>
    <property type="evidence" value="ECO:0007669"/>
    <property type="project" value="TreeGrafter"/>
</dbReference>
<evidence type="ECO:0000313" key="7">
    <source>
        <dbReference type="Proteomes" id="UP000824782"/>
    </source>
</evidence>
<keyword evidence="2" id="KW-0489">Methyltransferase</keyword>
<dbReference type="PROSITE" id="PS51681">
    <property type="entry name" value="SAM_MT_NNMT_PNMT_TEMT"/>
    <property type="match status" value="1"/>
</dbReference>
<comment type="similarity">
    <text evidence="1">Belongs to the class I-like SAM-binding methyltransferase superfamily. NNMT/PNMT/TEMT family.</text>
</comment>
<dbReference type="PANTHER" id="PTHR10867">
    <property type="entry name" value="NNMT/PNMT/TEMT FAMILY MEMBER"/>
    <property type="match status" value="1"/>
</dbReference>
<comment type="caution">
    <text evidence="6">The sequence shown here is derived from an EMBL/GenBank/DDBJ whole genome shotgun (WGS) entry which is preliminary data.</text>
</comment>
<dbReference type="GO" id="GO:0032259">
    <property type="term" value="P:methylation"/>
    <property type="evidence" value="ECO:0007669"/>
    <property type="project" value="UniProtKB-KW"/>
</dbReference>
<dbReference type="PANTHER" id="PTHR10867:SF32">
    <property type="entry name" value="NICOTINAMIDE N-METHYLTRANSFERASE"/>
    <property type="match status" value="1"/>
</dbReference>
<dbReference type="AlphaFoldDB" id="A0AAV7BA49"/>
<sequence length="237" mass="27158">MAEGGRLFGEWTDFVLKNLHETFTKGGVEGNTLLDFGTGASIYHLLSACEVFEEIIVSDLLEQNRAEFQKWLKKDQDAFDWTHIIKSVCEMEGNRKNCEIKAEKLRSQVKEVLKCDALKRNPYDPIVMPPVDCILCCLCLECSSKDIKEYCNVLKNFQDLIKPGGHLLILSTLNATFYVVGKKRFNLMPLTKDELEKAIKDAGYQIEKAVYAPRTDKSKMDIADYEEKFFIHARKPM</sequence>
<dbReference type="InterPro" id="IPR029063">
    <property type="entry name" value="SAM-dependent_MTases_sf"/>
</dbReference>
<feature type="binding site" evidence="5">
    <location>
        <begin position="116"/>
        <end position="117"/>
    </location>
    <ligand>
        <name>S-adenosyl-L-methionine</name>
        <dbReference type="ChEBI" id="CHEBI:59789"/>
    </ligand>
</feature>
<evidence type="ECO:0000256" key="2">
    <source>
        <dbReference type="ARBA" id="ARBA00022603"/>
    </source>
</evidence>
<proteinExistence type="inferred from homology"/>
<evidence type="ECO:0000256" key="3">
    <source>
        <dbReference type="ARBA" id="ARBA00022679"/>
    </source>
</evidence>
<feature type="binding site" evidence="5">
    <location>
        <position position="59"/>
    </location>
    <ligand>
        <name>S-adenosyl-L-methionine</name>
        <dbReference type="ChEBI" id="CHEBI:59789"/>
    </ligand>
</feature>
<name>A0AAV7BA49_ENGPU</name>
<feature type="binding site" evidence="5">
    <location>
        <position position="43"/>
    </location>
    <ligand>
        <name>S-adenosyl-L-methionine</name>
        <dbReference type="ChEBI" id="CHEBI:59789"/>
    </ligand>
</feature>
<dbReference type="SUPFAM" id="SSF53335">
    <property type="entry name" value="S-adenosyl-L-methionine-dependent methyltransferases"/>
    <property type="match status" value="1"/>
</dbReference>
<reference evidence="6" key="1">
    <citation type="thesis" date="2020" institute="ProQuest LLC" country="789 East Eisenhower Parkway, Ann Arbor, MI, USA">
        <title>Comparative Genomics and Chromosome Evolution.</title>
        <authorList>
            <person name="Mudd A.B."/>
        </authorList>
    </citation>
    <scope>NUCLEOTIDE SEQUENCE</scope>
    <source>
        <strain evidence="6">237g6f4</strain>
        <tissue evidence="6">Blood</tissue>
    </source>
</reference>
<dbReference type="Gene3D" id="3.40.50.150">
    <property type="entry name" value="Vaccinia Virus protein VP39"/>
    <property type="match status" value="1"/>
</dbReference>
<protein>
    <recommendedName>
        <fullName evidence="8">Nicotinamide N-methyltransferase</fullName>
    </recommendedName>
</protein>
<feature type="binding site" evidence="5">
    <location>
        <position position="64"/>
    </location>
    <ligand>
        <name>S-adenosyl-L-methionine</name>
        <dbReference type="ChEBI" id="CHEBI:59789"/>
    </ligand>
</feature>
<dbReference type="InterPro" id="IPR053384">
    <property type="entry name" value="SAM-dep_methyltransferase"/>
</dbReference>
<keyword evidence="3" id="KW-0808">Transferase</keyword>
<dbReference type="GO" id="GO:0008170">
    <property type="term" value="F:N-methyltransferase activity"/>
    <property type="evidence" value="ECO:0007669"/>
    <property type="project" value="TreeGrafter"/>
</dbReference>
<accession>A0AAV7BA49</accession>
<dbReference type="Pfam" id="PF01234">
    <property type="entry name" value="NNMT_PNMT_TEMT"/>
    <property type="match status" value="1"/>
</dbReference>
<dbReference type="PIRSF" id="PIRSF000384">
    <property type="entry name" value="PNMTase"/>
    <property type="match status" value="1"/>
</dbReference>
<dbReference type="Proteomes" id="UP000824782">
    <property type="component" value="Unassembled WGS sequence"/>
</dbReference>
<keyword evidence="7" id="KW-1185">Reference proteome</keyword>
<gene>
    <name evidence="6" type="ORF">GDO81_014315</name>
</gene>
<dbReference type="InterPro" id="IPR000940">
    <property type="entry name" value="NNMT_TEMT_trans"/>
</dbReference>
<evidence type="ECO:0000256" key="4">
    <source>
        <dbReference type="ARBA" id="ARBA00022691"/>
    </source>
</evidence>
<dbReference type="GO" id="GO:0008757">
    <property type="term" value="F:S-adenosylmethionine-dependent methyltransferase activity"/>
    <property type="evidence" value="ECO:0007669"/>
    <property type="project" value="UniProtKB-ARBA"/>
</dbReference>
<evidence type="ECO:0000256" key="1">
    <source>
        <dbReference type="ARBA" id="ARBA00007996"/>
    </source>
</evidence>
<dbReference type="NCBIfam" id="NF041360">
    <property type="entry name" value="GntF_guanitoxin"/>
    <property type="match status" value="1"/>
</dbReference>
<evidence type="ECO:0000256" key="5">
    <source>
        <dbReference type="PIRSR" id="PIRSR000384-1"/>
    </source>
</evidence>
<evidence type="ECO:0000313" key="6">
    <source>
        <dbReference type="EMBL" id="KAG8569243.1"/>
    </source>
</evidence>
<evidence type="ECO:0008006" key="8">
    <source>
        <dbReference type="Google" id="ProtNLM"/>
    </source>
</evidence>
<dbReference type="FunFam" id="3.40.50.150:FF:000065">
    <property type="entry name" value="Phenylethanolamine N-methyltransferase"/>
    <property type="match status" value="1"/>
</dbReference>
<keyword evidence="4 5" id="KW-0949">S-adenosyl-L-methionine</keyword>
<organism evidence="6 7">
    <name type="scientific">Engystomops pustulosus</name>
    <name type="common">Tungara frog</name>
    <name type="synonym">Physalaemus pustulosus</name>
    <dbReference type="NCBI Taxonomy" id="76066"/>
    <lineage>
        <taxon>Eukaryota</taxon>
        <taxon>Metazoa</taxon>
        <taxon>Chordata</taxon>
        <taxon>Craniata</taxon>
        <taxon>Vertebrata</taxon>
        <taxon>Euteleostomi</taxon>
        <taxon>Amphibia</taxon>
        <taxon>Batrachia</taxon>
        <taxon>Anura</taxon>
        <taxon>Neobatrachia</taxon>
        <taxon>Hyloidea</taxon>
        <taxon>Leptodactylidae</taxon>
        <taxon>Leiuperinae</taxon>
        <taxon>Engystomops</taxon>
    </lineage>
</organism>
<dbReference type="EMBL" id="WNYA01000006">
    <property type="protein sequence ID" value="KAG8569243.1"/>
    <property type="molecule type" value="Genomic_DNA"/>
</dbReference>